<feature type="signal peptide" evidence="5">
    <location>
        <begin position="1"/>
        <end position="22"/>
    </location>
</feature>
<evidence type="ECO:0000256" key="2">
    <source>
        <dbReference type="ARBA" id="ARBA00022692"/>
    </source>
</evidence>
<comment type="caution">
    <text evidence="7">The sequence shown here is derived from an EMBL/GenBank/DDBJ whole genome shotgun (WGS) entry which is preliminary data.</text>
</comment>
<protein>
    <submittedName>
        <fullName evidence="7">TonB family protein</fullName>
    </submittedName>
</protein>
<proteinExistence type="predicted"/>
<evidence type="ECO:0000313" key="8">
    <source>
        <dbReference type="Proteomes" id="UP000280066"/>
    </source>
</evidence>
<keyword evidence="5" id="KW-0732">Signal</keyword>
<dbReference type="InterPro" id="IPR006260">
    <property type="entry name" value="TonB/TolA_C"/>
</dbReference>
<dbReference type="Gene3D" id="3.30.1150.10">
    <property type="match status" value="1"/>
</dbReference>
<accession>A0A3R9NML6</accession>
<dbReference type="OrthoDB" id="1039448at2"/>
<dbReference type="Proteomes" id="UP000280066">
    <property type="component" value="Unassembled WGS sequence"/>
</dbReference>
<gene>
    <name evidence="7" type="ORF">EI290_01870</name>
</gene>
<dbReference type="GO" id="GO:0016020">
    <property type="term" value="C:membrane"/>
    <property type="evidence" value="ECO:0007669"/>
    <property type="project" value="UniProtKB-SubCell"/>
</dbReference>
<feature type="domain" description="TonB C-terminal" evidence="6">
    <location>
        <begin position="101"/>
        <end position="167"/>
    </location>
</feature>
<sequence length="174" mass="18749">MYRPLTVLGALCASLASRSATAQVTADTTGLHSKPLNPVAVSLDEDGLSGVITFETYRAIGKGGPVTMCEVMPAYIKRNKKDSLQRFILENTRWADPTGKMCIDGRVFVSFTVGPDGQVYRTKVLKGMHPLFDAEALRVVQLLSGHFSSAICGGVALAHEMVVPVSFFLNSIND</sequence>
<evidence type="ECO:0000256" key="1">
    <source>
        <dbReference type="ARBA" id="ARBA00004167"/>
    </source>
</evidence>
<reference evidence="7 8" key="1">
    <citation type="submission" date="2018-12" db="EMBL/GenBank/DDBJ databases">
        <authorList>
            <person name="Feng G."/>
            <person name="Zhu H."/>
        </authorList>
    </citation>
    <scope>NUCLEOTIDE SEQUENCE [LARGE SCALE GENOMIC DNA]</scope>
    <source>
        <strain evidence="7 8">9PBR-2</strain>
    </source>
</reference>
<evidence type="ECO:0000256" key="3">
    <source>
        <dbReference type="ARBA" id="ARBA00022989"/>
    </source>
</evidence>
<dbReference type="NCBIfam" id="TIGR01352">
    <property type="entry name" value="tonB_Cterm"/>
    <property type="match status" value="1"/>
</dbReference>
<comment type="subcellular location">
    <subcellularLocation>
        <location evidence="1">Membrane</location>
        <topology evidence="1">Single-pass membrane protein</topology>
    </subcellularLocation>
</comment>
<evidence type="ECO:0000259" key="6">
    <source>
        <dbReference type="Pfam" id="PF03544"/>
    </source>
</evidence>
<organism evidence="7 8">
    <name type="scientific">Hymenobacter metallilatus</name>
    <dbReference type="NCBI Taxonomy" id="2493666"/>
    <lineage>
        <taxon>Bacteria</taxon>
        <taxon>Pseudomonadati</taxon>
        <taxon>Bacteroidota</taxon>
        <taxon>Cytophagia</taxon>
        <taxon>Cytophagales</taxon>
        <taxon>Hymenobacteraceae</taxon>
        <taxon>Hymenobacter</taxon>
    </lineage>
</organism>
<keyword evidence="4" id="KW-0472">Membrane</keyword>
<evidence type="ECO:0000256" key="4">
    <source>
        <dbReference type="ARBA" id="ARBA00023136"/>
    </source>
</evidence>
<dbReference type="InterPro" id="IPR037682">
    <property type="entry name" value="TonB_C"/>
</dbReference>
<keyword evidence="3" id="KW-1133">Transmembrane helix</keyword>
<keyword evidence="2" id="KW-0812">Transmembrane</keyword>
<dbReference type="GO" id="GO:0055085">
    <property type="term" value="P:transmembrane transport"/>
    <property type="evidence" value="ECO:0007669"/>
    <property type="project" value="InterPro"/>
</dbReference>
<dbReference type="AlphaFoldDB" id="A0A3R9NML6"/>
<name>A0A3R9NML6_9BACT</name>
<keyword evidence="8" id="KW-1185">Reference proteome</keyword>
<dbReference type="EMBL" id="RWIS01000001">
    <property type="protein sequence ID" value="RSK37423.1"/>
    <property type="molecule type" value="Genomic_DNA"/>
</dbReference>
<dbReference type="SUPFAM" id="SSF74653">
    <property type="entry name" value="TolA/TonB C-terminal domain"/>
    <property type="match status" value="1"/>
</dbReference>
<evidence type="ECO:0000256" key="5">
    <source>
        <dbReference type="SAM" id="SignalP"/>
    </source>
</evidence>
<dbReference type="Pfam" id="PF03544">
    <property type="entry name" value="TonB_C"/>
    <property type="match status" value="1"/>
</dbReference>
<evidence type="ECO:0000313" key="7">
    <source>
        <dbReference type="EMBL" id="RSK37423.1"/>
    </source>
</evidence>
<feature type="chain" id="PRO_5018650693" evidence="5">
    <location>
        <begin position="23"/>
        <end position="174"/>
    </location>
</feature>